<comment type="function">
    <text evidence="1 8">Catalyzes the sequential NAD-dependent oxidations of L-histidinol to L-histidinaldehyde and then to L-histidine.</text>
</comment>
<keyword evidence="8" id="KW-0028">Amino-acid biosynthesis</keyword>
<evidence type="ECO:0000256" key="11">
    <source>
        <dbReference type="PIRSR" id="PIRSR000099-2"/>
    </source>
</evidence>
<sequence>MRRVILQPGEIFSNAHLKRTGAFNAPALAAATDIIEDVRERGDAALRDYTERFDGVRVEDFRVPYADIAEAVTRVDDRTVKALRQAADQIRDFHERQRQQSWFTVREDGALVGSKVEPLESVGIYVPGGRALYPSTVLMNALPAAVAGVPRIVCVTPPAPGGGVDAAILEACRISGVTEIYTVGGAQAVGALAYGTESIEPVAKITGPGNAYVAAAKKIVSGDVGIDMIAGPSEVCVVADSTADPALVAIDLMAQAEHDPLAACYLVTFDEAYANEVERMIERHLESSTRAEITAASLADQGLVVVCKTMDQALEAVNVIAPEHLELHVDHAFDLLGAIRNAGAIFLGAWTPEAVGDYVAGPNHTLPTGGTARYASPLSVDEFVKKSSVIQYSSAALAHDAEAVMTIADHEGLWAHAKSVEMRKNLLECGNVFGAGDGGADA</sequence>
<dbReference type="UniPathway" id="UPA00031">
    <property type="reaction ID" value="UER00014"/>
</dbReference>
<dbReference type="RefSeq" id="WP_123191733.1">
    <property type="nucleotide sequence ID" value="NZ_QICD01000005.1"/>
</dbReference>
<keyword evidence="6 8" id="KW-0862">Zinc</keyword>
<dbReference type="PANTHER" id="PTHR21256:SF2">
    <property type="entry name" value="HISTIDINE BIOSYNTHESIS TRIFUNCTIONAL PROTEIN"/>
    <property type="match status" value="1"/>
</dbReference>
<feature type="binding site" evidence="8 12">
    <location>
        <position position="233"/>
    </location>
    <ligand>
        <name>substrate</name>
    </ligand>
</feature>
<dbReference type="GO" id="GO:0004399">
    <property type="term" value="F:histidinol dehydrogenase activity"/>
    <property type="evidence" value="ECO:0007669"/>
    <property type="project" value="UniProtKB-UniRule"/>
</dbReference>
<dbReference type="InterPro" id="IPR022695">
    <property type="entry name" value="Histidinol_DH_monofunct"/>
</dbReference>
<dbReference type="HAMAP" id="MF_01024">
    <property type="entry name" value="HisD"/>
    <property type="match status" value="1"/>
</dbReference>
<evidence type="ECO:0000256" key="8">
    <source>
        <dbReference type="HAMAP-Rule" id="MF_01024"/>
    </source>
</evidence>
<dbReference type="SUPFAM" id="SSF53720">
    <property type="entry name" value="ALDH-like"/>
    <property type="match status" value="1"/>
</dbReference>
<evidence type="ECO:0000256" key="12">
    <source>
        <dbReference type="PIRSR" id="PIRSR000099-3"/>
    </source>
</evidence>
<evidence type="ECO:0000256" key="10">
    <source>
        <dbReference type="PIRSR" id="PIRSR000099-1"/>
    </source>
</evidence>
<protein>
    <recommendedName>
        <fullName evidence="4 8">Histidinol dehydrogenase</fullName>
        <shortName evidence="8">HDH</shortName>
        <ecNumber evidence="8">1.1.1.23</ecNumber>
    </recommendedName>
</protein>
<comment type="cofactor">
    <cofactor evidence="8 13">
        <name>Zn(2+)</name>
        <dbReference type="ChEBI" id="CHEBI:29105"/>
    </cofactor>
    <text evidence="8 13">Binds 1 zinc ion per subunit.</text>
</comment>
<dbReference type="Pfam" id="PF00815">
    <property type="entry name" value="Histidinol_dh"/>
    <property type="match status" value="1"/>
</dbReference>
<evidence type="ECO:0000256" key="2">
    <source>
        <dbReference type="ARBA" id="ARBA00004940"/>
    </source>
</evidence>
<comment type="catalytic activity">
    <reaction evidence="8">
        <text>L-histidinol + 2 NAD(+) + H2O = L-histidine + 2 NADH + 3 H(+)</text>
        <dbReference type="Rhea" id="RHEA:20641"/>
        <dbReference type="ChEBI" id="CHEBI:15377"/>
        <dbReference type="ChEBI" id="CHEBI:15378"/>
        <dbReference type="ChEBI" id="CHEBI:57540"/>
        <dbReference type="ChEBI" id="CHEBI:57595"/>
        <dbReference type="ChEBI" id="CHEBI:57699"/>
        <dbReference type="ChEBI" id="CHEBI:57945"/>
        <dbReference type="EC" id="1.1.1.23"/>
    </reaction>
</comment>
<feature type="binding site" evidence="8 11">
    <location>
        <position position="125"/>
    </location>
    <ligand>
        <name>NAD(+)</name>
        <dbReference type="ChEBI" id="CHEBI:57540"/>
    </ligand>
</feature>
<comment type="similarity">
    <text evidence="3 8 9 14">Belongs to the histidinol dehydrogenase family.</text>
</comment>
<feature type="binding site" evidence="8 11">
    <location>
        <position position="187"/>
    </location>
    <ligand>
        <name>NAD(+)</name>
        <dbReference type="ChEBI" id="CHEBI:57540"/>
    </ligand>
</feature>
<dbReference type="InterPro" id="IPR012131">
    <property type="entry name" value="Hstdl_DH"/>
</dbReference>
<dbReference type="AlphaFoldDB" id="A0A3N0BGJ7"/>
<feature type="active site" description="Proton acceptor" evidence="8 10">
    <location>
        <position position="324"/>
    </location>
</feature>
<name>A0A3N0BGJ7_9ACTN</name>
<feature type="binding site" evidence="8 13">
    <location>
        <position position="416"/>
    </location>
    <ligand>
        <name>Zn(2+)</name>
        <dbReference type="ChEBI" id="CHEBI:29105"/>
    </ligand>
</feature>
<dbReference type="FunFam" id="3.40.50.1980:FF:000026">
    <property type="entry name" value="Histidinol dehydrogenase"/>
    <property type="match status" value="1"/>
</dbReference>
<evidence type="ECO:0000256" key="9">
    <source>
        <dbReference type="PIRNR" id="PIRNR000099"/>
    </source>
</evidence>
<dbReference type="PIRSF" id="PIRSF000099">
    <property type="entry name" value="Histidinol_dh"/>
    <property type="match status" value="1"/>
</dbReference>
<dbReference type="OrthoDB" id="9805269at2"/>
<organism evidence="15 16">
    <name type="scientific">Paraeggerthella hongkongensis</name>
    <dbReference type="NCBI Taxonomy" id="230658"/>
    <lineage>
        <taxon>Bacteria</taxon>
        <taxon>Bacillati</taxon>
        <taxon>Actinomycetota</taxon>
        <taxon>Coriobacteriia</taxon>
        <taxon>Eggerthellales</taxon>
        <taxon>Eggerthellaceae</taxon>
        <taxon>Paraeggerthella</taxon>
    </lineage>
</organism>
<evidence type="ECO:0000256" key="13">
    <source>
        <dbReference type="PIRSR" id="PIRSR000099-4"/>
    </source>
</evidence>
<dbReference type="CDD" id="cd06572">
    <property type="entry name" value="Histidinol_dh"/>
    <property type="match status" value="1"/>
</dbReference>
<feature type="binding site" evidence="8 12">
    <location>
        <position position="416"/>
    </location>
    <ligand>
        <name>substrate</name>
    </ligand>
</feature>
<dbReference type="NCBIfam" id="TIGR00069">
    <property type="entry name" value="hisD"/>
    <property type="match status" value="1"/>
</dbReference>
<feature type="binding site" evidence="8 12">
    <location>
        <position position="324"/>
    </location>
    <ligand>
        <name>substrate</name>
    </ligand>
</feature>
<dbReference type="Gene3D" id="3.40.50.1980">
    <property type="entry name" value="Nitrogenase molybdenum iron protein domain"/>
    <property type="match status" value="2"/>
</dbReference>
<evidence type="ECO:0000256" key="4">
    <source>
        <dbReference type="ARBA" id="ARBA00016531"/>
    </source>
</evidence>
<gene>
    <name evidence="8 15" type="primary">hisD</name>
    <name evidence="15" type="ORF">DMP08_04270</name>
</gene>
<dbReference type="PRINTS" id="PR00083">
    <property type="entry name" value="HOLDHDRGNASE"/>
</dbReference>
<dbReference type="FunFam" id="3.40.50.1980:FF:000001">
    <property type="entry name" value="Histidinol dehydrogenase"/>
    <property type="match status" value="1"/>
</dbReference>
<keyword evidence="7 8" id="KW-0560">Oxidoreductase</keyword>
<dbReference type="GO" id="GO:0051287">
    <property type="term" value="F:NAD binding"/>
    <property type="evidence" value="ECO:0007669"/>
    <property type="project" value="InterPro"/>
</dbReference>
<keyword evidence="8" id="KW-0368">Histidine biosynthesis</keyword>
<feature type="binding site" evidence="8 12">
    <location>
        <position position="411"/>
    </location>
    <ligand>
        <name>substrate</name>
    </ligand>
</feature>
<accession>A0A3N0BGJ7</accession>
<dbReference type="GO" id="GO:0000105">
    <property type="term" value="P:L-histidine biosynthetic process"/>
    <property type="evidence" value="ECO:0007669"/>
    <property type="project" value="UniProtKB-UniRule"/>
</dbReference>
<dbReference type="GO" id="GO:0008270">
    <property type="term" value="F:zinc ion binding"/>
    <property type="evidence" value="ECO:0007669"/>
    <property type="project" value="UniProtKB-UniRule"/>
</dbReference>
<dbReference type="GO" id="GO:0005829">
    <property type="term" value="C:cytosol"/>
    <property type="evidence" value="ECO:0007669"/>
    <property type="project" value="TreeGrafter"/>
</dbReference>
<keyword evidence="5 8" id="KW-0479">Metal-binding</keyword>
<comment type="pathway">
    <text evidence="2 8">Amino-acid biosynthesis; L-histidine biosynthesis; L-histidine from 5-phospho-alpha-D-ribose 1-diphosphate: step 9/9.</text>
</comment>
<feature type="binding site" evidence="8 12">
    <location>
        <position position="357"/>
    </location>
    <ligand>
        <name>substrate</name>
    </ligand>
</feature>
<reference evidence="16" key="1">
    <citation type="submission" date="2018-05" db="EMBL/GenBank/DDBJ databases">
        <title>Genome Sequencing of selected type strains of the family Eggerthellaceae.</title>
        <authorList>
            <person name="Danylec N."/>
            <person name="Stoll D.A."/>
            <person name="Doetsch A."/>
            <person name="Huch M."/>
        </authorList>
    </citation>
    <scope>NUCLEOTIDE SEQUENCE [LARGE SCALE GENOMIC DNA]</scope>
    <source>
        <strain evidence="16">DSM 16106</strain>
    </source>
</reference>
<dbReference type="InterPro" id="IPR016161">
    <property type="entry name" value="Ald_DH/histidinol_DH"/>
</dbReference>
<dbReference type="EMBL" id="QICD01000005">
    <property type="protein sequence ID" value="RNL46904.1"/>
    <property type="molecule type" value="Genomic_DNA"/>
</dbReference>
<evidence type="ECO:0000313" key="16">
    <source>
        <dbReference type="Proteomes" id="UP000278632"/>
    </source>
</evidence>
<dbReference type="PANTHER" id="PTHR21256">
    <property type="entry name" value="HISTIDINOL DEHYDROGENASE HDH"/>
    <property type="match status" value="1"/>
</dbReference>
<evidence type="ECO:0000256" key="7">
    <source>
        <dbReference type="ARBA" id="ARBA00023002"/>
    </source>
</evidence>
<evidence type="ECO:0000256" key="3">
    <source>
        <dbReference type="ARBA" id="ARBA00010178"/>
    </source>
</evidence>
<evidence type="ECO:0000313" key="15">
    <source>
        <dbReference type="EMBL" id="RNL46904.1"/>
    </source>
</evidence>
<dbReference type="Gene3D" id="1.20.5.1300">
    <property type="match status" value="1"/>
</dbReference>
<feature type="active site" description="Proton acceptor" evidence="8 10">
    <location>
        <position position="323"/>
    </location>
</feature>
<feature type="binding site" evidence="8 13">
    <location>
        <position position="258"/>
    </location>
    <ligand>
        <name>Zn(2+)</name>
        <dbReference type="ChEBI" id="CHEBI:29105"/>
    </ligand>
</feature>
<evidence type="ECO:0000256" key="1">
    <source>
        <dbReference type="ARBA" id="ARBA00003850"/>
    </source>
</evidence>
<dbReference type="Proteomes" id="UP000278632">
    <property type="component" value="Unassembled WGS sequence"/>
</dbReference>
<feature type="binding site" evidence="8 12">
    <location>
        <position position="255"/>
    </location>
    <ligand>
        <name>substrate</name>
    </ligand>
</feature>
<feature type="binding site" evidence="8 13">
    <location>
        <position position="357"/>
    </location>
    <ligand>
        <name>Zn(2+)</name>
        <dbReference type="ChEBI" id="CHEBI:29105"/>
    </ligand>
</feature>
<comment type="caution">
    <text evidence="15">The sequence shown here is derived from an EMBL/GenBank/DDBJ whole genome shotgun (WGS) entry which is preliminary data.</text>
</comment>
<evidence type="ECO:0000256" key="5">
    <source>
        <dbReference type="ARBA" id="ARBA00022723"/>
    </source>
</evidence>
<keyword evidence="16" id="KW-1185">Reference proteome</keyword>
<dbReference type="EC" id="1.1.1.23" evidence="8"/>
<feature type="binding site" evidence="8 13">
    <location>
        <position position="255"/>
    </location>
    <ligand>
        <name>Zn(2+)</name>
        <dbReference type="ChEBI" id="CHEBI:29105"/>
    </ligand>
</feature>
<evidence type="ECO:0000256" key="14">
    <source>
        <dbReference type="RuleBase" id="RU004175"/>
    </source>
</evidence>
<evidence type="ECO:0000256" key="6">
    <source>
        <dbReference type="ARBA" id="ARBA00022833"/>
    </source>
</evidence>
<keyword evidence="8 11" id="KW-0520">NAD</keyword>
<feature type="binding site" evidence="8 12">
    <location>
        <position position="258"/>
    </location>
    <ligand>
        <name>substrate</name>
    </ligand>
</feature>
<feature type="binding site" evidence="8 11">
    <location>
        <position position="210"/>
    </location>
    <ligand>
        <name>NAD(+)</name>
        <dbReference type="ChEBI" id="CHEBI:57540"/>
    </ligand>
</feature>
<proteinExistence type="inferred from homology"/>